<dbReference type="EMBL" id="KB467865">
    <property type="protein sequence ID" value="PCH36111.1"/>
    <property type="molecule type" value="Genomic_DNA"/>
</dbReference>
<feature type="region of interest" description="Disordered" evidence="1">
    <location>
        <begin position="459"/>
        <end position="483"/>
    </location>
</feature>
<feature type="compositionally biased region" description="Polar residues" evidence="1">
    <location>
        <begin position="607"/>
        <end position="618"/>
    </location>
</feature>
<feature type="region of interest" description="Disordered" evidence="1">
    <location>
        <begin position="790"/>
        <end position="853"/>
    </location>
</feature>
<evidence type="ECO:0000256" key="1">
    <source>
        <dbReference type="SAM" id="MobiDB-lite"/>
    </source>
</evidence>
<name>A0A2H3J297_WOLCO</name>
<feature type="compositionally biased region" description="Low complexity" evidence="1">
    <location>
        <begin position="800"/>
        <end position="818"/>
    </location>
</feature>
<dbReference type="STRING" id="742152.A0A2H3J297"/>
<keyword evidence="4" id="KW-1185">Reference proteome</keyword>
<dbReference type="OrthoDB" id="2548929at2759"/>
<feature type="region of interest" description="Disordered" evidence="1">
    <location>
        <begin position="72"/>
        <end position="104"/>
    </location>
</feature>
<dbReference type="Proteomes" id="UP000218811">
    <property type="component" value="Unassembled WGS sequence"/>
</dbReference>
<organism evidence="3 4">
    <name type="scientific">Wolfiporia cocos (strain MD-104)</name>
    <name type="common">Brown rot fungus</name>
    <dbReference type="NCBI Taxonomy" id="742152"/>
    <lineage>
        <taxon>Eukaryota</taxon>
        <taxon>Fungi</taxon>
        <taxon>Dikarya</taxon>
        <taxon>Basidiomycota</taxon>
        <taxon>Agaricomycotina</taxon>
        <taxon>Agaricomycetes</taxon>
        <taxon>Polyporales</taxon>
        <taxon>Phaeolaceae</taxon>
        <taxon>Wolfiporia</taxon>
    </lineage>
</organism>
<feature type="transmembrane region" description="Helical" evidence="2">
    <location>
        <begin position="28"/>
        <end position="47"/>
    </location>
</feature>
<feature type="region of interest" description="Disordered" evidence="1">
    <location>
        <begin position="546"/>
        <end position="676"/>
    </location>
</feature>
<accession>A0A2H3J297</accession>
<sequence length="853" mass="92600">MALAGVTAMLYGGHTTLAADMFLRKVDMRTVFFATVFIIVLLVLAYLTNPSEASFRAYLTEQSFRQHLSRLDESAADDQPDAKDGLHYTLSRRSPPIGHTPGRDFDPPSSFHFVNRASISLRTPKHVFHSFGILTVAAVFPNGPTKARGSAAVQIEAVTSTVNNSWFIGAFGKWWRGGTIRAWYHNTLMDIKDAERLSSGVLDVKALDSLEGFDGLTFNASTSLHLPSTDTTSKLRGTERPTQRTFREGAADAHAALVRDREAHRGRKRAEDAARAELKAQMKALEDAKRTAEGGRREVEKRLRAAESARDSASSRIERLGKEIGVLQGRIREDEQAVVCAKEEGERAEKEVKEELEAKRKEIKVAEDVVAALNSRAKELEELIAKEEERLQKAKEQAEIKKQDRSFYPPHMVSNIDEAELAPWSPPLAYSQVHGQDPHAQINTDYSASIEIFPSSVQVQPSSLGSDSMGSPRSSGLAVSPRPSTLSLGGISNFCEHVRPDDAFLRPQGFPYLDDNLPALSSAHSRSTGFSPFNDSDAEFPQSMAGGEAISPQSTSLIPSSLIKSLDGGPSTDNISRSFRSEDDDFMDANWRAHRPPPPPVEHPGPFTSSPTSITNPSFDGIDHEDPFEIRPPPPALRRRLTSDPIIAQRNIPGRTISDPQAVPQMTAPDADDRAPMAHRRWYSADPKEKKGLNPEAKVFRLTKKSLPSLFGQSSASFDSFSTASTASSLGVPVRGGGGGGGAPEGDALSAFSMRAFAPSPAEREVLQRALGSSTNASLERLPTLSEVALASMPASPSRGHAVAAQHQHAPAGAQTGARTLLPPGLSWLPRMRRPAFSPWDDEVQAGAGSRGR</sequence>
<reference evidence="3 4" key="1">
    <citation type="journal article" date="2012" name="Science">
        <title>The Paleozoic origin of enzymatic lignin decomposition reconstructed from 31 fungal genomes.</title>
        <authorList>
            <person name="Floudas D."/>
            <person name="Binder M."/>
            <person name="Riley R."/>
            <person name="Barry K."/>
            <person name="Blanchette R.A."/>
            <person name="Henrissat B."/>
            <person name="Martinez A.T."/>
            <person name="Otillar R."/>
            <person name="Spatafora J.W."/>
            <person name="Yadav J.S."/>
            <person name="Aerts A."/>
            <person name="Benoit I."/>
            <person name="Boyd A."/>
            <person name="Carlson A."/>
            <person name="Copeland A."/>
            <person name="Coutinho P.M."/>
            <person name="de Vries R.P."/>
            <person name="Ferreira P."/>
            <person name="Findley K."/>
            <person name="Foster B."/>
            <person name="Gaskell J."/>
            <person name="Glotzer D."/>
            <person name="Gorecki P."/>
            <person name="Heitman J."/>
            <person name="Hesse C."/>
            <person name="Hori C."/>
            <person name="Igarashi K."/>
            <person name="Jurgens J.A."/>
            <person name="Kallen N."/>
            <person name="Kersten P."/>
            <person name="Kohler A."/>
            <person name="Kuees U."/>
            <person name="Kumar T.K.A."/>
            <person name="Kuo A."/>
            <person name="LaButti K."/>
            <person name="Larrondo L.F."/>
            <person name="Lindquist E."/>
            <person name="Ling A."/>
            <person name="Lombard V."/>
            <person name="Lucas S."/>
            <person name="Lundell T."/>
            <person name="Martin R."/>
            <person name="McLaughlin D.J."/>
            <person name="Morgenstern I."/>
            <person name="Morin E."/>
            <person name="Murat C."/>
            <person name="Nagy L.G."/>
            <person name="Nolan M."/>
            <person name="Ohm R.A."/>
            <person name="Patyshakuliyeva A."/>
            <person name="Rokas A."/>
            <person name="Ruiz-Duenas F.J."/>
            <person name="Sabat G."/>
            <person name="Salamov A."/>
            <person name="Samejima M."/>
            <person name="Schmutz J."/>
            <person name="Slot J.C."/>
            <person name="St John F."/>
            <person name="Stenlid J."/>
            <person name="Sun H."/>
            <person name="Sun S."/>
            <person name="Syed K."/>
            <person name="Tsang A."/>
            <person name="Wiebenga A."/>
            <person name="Young D."/>
            <person name="Pisabarro A."/>
            <person name="Eastwood D.C."/>
            <person name="Martin F."/>
            <person name="Cullen D."/>
            <person name="Grigoriev I.V."/>
            <person name="Hibbett D.S."/>
        </authorList>
    </citation>
    <scope>NUCLEOTIDE SEQUENCE [LARGE SCALE GENOMIC DNA]</scope>
    <source>
        <strain evidence="3 4">MD-104</strain>
    </source>
</reference>
<keyword evidence="2" id="KW-1133">Transmembrane helix</keyword>
<protein>
    <submittedName>
        <fullName evidence="3">Uncharacterized protein</fullName>
    </submittedName>
</protein>
<feature type="compositionally biased region" description="Polar residues" evidence="1">
    <location>
        <begin position="551"/>
        <end position="563"/>
    </location>
</feature>
<keyword evidence="2" id="KW-0472">Membrane</keyword>
<feature type="region of interest" description="Disordered" evidence="1">
    <location>
        <begin position="722"/>
        <end position="748"/>
    </location>
</feature>
<dbReference type="OMA" id="QDRSFYP"/>
<dbReference type="AlphaFoldDB" id="A0A2H3J297"/>
<feature type="compositionally biased region" description="Gly residues" evidence="1">
    <location>
        <begin position="734"/>
        <end position="744"/>
    </location>
</feature>
<feature type="region of interest" description="Disordered" evidence="1">
    <location>
        <begin position="284"/>
        <end position="307"/>
    </location>
</feature>
<evidence type="ECO:0000313" key="3">
    <source>
        <dbReference type="EMBL" id="PCH36111.1"/>
    </source>
</evidence>
<feature type="compositionally biased region" description="Polar residues" evidence="1">
    <location>
        <begin position="459"/>
        <end position="474"/>
    </location>
</feature>
<evidence type="ECO:0000313" key="4">
    <source>
        <dbReference type="Proteomes" id="UP000218811"/>
    </source>
</evidence>
<keyword evidence="2" id="KW-0812">Transmembrane</keyword>
<gene>
    <name evidence="3" type="ORF">WOLCODRAFT_134113</name>
</gene>
<evidence type="ECO:0000256" key="2">
    <source>
        <dbReference type="SAM" id="Phobius"/>
    </source>
</evidence>
<proteinExistence type="predicted"/>